<dbReference type="PANTHER" id="PTHR23073">
    <property type="entry name" value="26S PROTEASOME REGULATORY SUBUNIT"/>
    <property type="match status" value="1"/>
</dbReference>
<accession>A0AAU6WLU6</accession>
<organism evidence="5 6">
    <name type="scientific">Chryseobacterium endophyticum</name>
    <dbReference type="NCBI Taxonomy" id="1854762"/>
    <lineage>
        <taxon>Bacteria</taxon>
        <taxon>Pseudomonadati</taxon>
        <taxon>Bacteroidota</taxon>
        <taxon>Flavobacteriia</taxon>
        <taxon>Flavobacteriales</taxon>
        <taxon>Weeksellaceae</taxon>
        <taxon>Chryseobacterium group</taxon>
        <taxon>Chryseobacterium</taxon>
    </lineage>
</organism>
<dbReference type="InterPro" id="IPR027417">
    <property type="entry name" value="P-loop_NTPase"/>
</dbReference>
<dbReference type="EMBL" id="CP154834">
    <property type="protein sequence ID" value="XAO73523.1"/>
    <property type="molecule type" value="Genomic_DNA"/>
</dbReference>
<dbReference type="InterPro" id="IPR050221">
    <property type="entry name" value="26S_Proteasome_ATPase"/>
</dbReference>
<proteinExistence type="inferred from homology"/>
<evidence type="ECO:0000313" key="5">
    <source>
        <dbReference type="EMBL" id="XAO73523.1"/>
    </source>
</evidence>
<dbReference type="Proteomes" id="UP001463665">
    <property type="component" value="Chromosome"/>
</dbReference>
<dbReference type="RefSeq" id="WP_345765979.1">
    <property type="nucleotide sequence ID" value="NZ_CP154834.1"/>
</dbReference>
<reference evidence="5 6" key="1">
    <citation type="submission" date="2024-04" db="EMBL/GenBank/DDBJ databases">
        <title>Genome sequencing and assembly of rice foliar adapted Chryseobacterium endophyticum OsEnb-ALM-A6.</title>
        <authorList>
            <person name="Kumar S."/>
            <person name="Javed M."/>
            <person name="Chouhan V."/>
            <person name="Charishma K."/>
            <person name="Patel A."/>
            <person name="Kumar M."/>
            <person name="Sahu K.P."/>
            <person name="Kumar A."/>
        </authorList>
    </citation>
    <scope>NUCLEOTIDE SEQUENCE [LARGE SCALE GENOMIC DNA]</scope>
    <source>
        <strain evidence="5 6">OsEnb-ALM-A6</strain>
    </source>
</reference>
<dbReference type="SUPFAM" id="SSF52540">
    <property type="entry name" value="P-loop containing nucleoside triphosphate hydrolases"/>
    <property type="match status" value="1"/>
</dbReference>
<name>A0AAU6WLU6_9FLAO</name>
<evidence type="ECO:0000256" key="2">
    <source>
        <dbReference type="ARBA" id="ARBA00022741"/>
    </source>
</evidence>
<dbReference type="CDD" id="cd19481">
    <property type="entry name" value="RecA-like_protease"/>
    <property type="match status" value="1"/>
</dbReference>
<evidence type="ECO:0000256" key="1">
    <source>
        <dbReference type="ARBA" id="ARBA00006914"/>
    </source>
</evidence>
<sequence length="444" mass="50948">MFDSIFSEIIQTALSLYFGQEGHYKSLREVPLDGKELSALTGQDPDWEEIIVLLLALMPHLNPQTLDLFFILNKNLDRPYTEFGGWKGSSHKGFLPTGETAAFLLSLEDPQNRLRVMQLFGKEHWFYRQNILHLEEQGKGEPFLSGKLCVSEEFLAKVLKNKNYKPDYSTDFPAKLITTPLDWNDLIVTPSLMTELENISGWLCHAQEIRSRWNLDKYIKPGYRCLFYGPPGTGKTLTASLLGKQHGMDVYRIDVSLITAACTAETEKNIARIFDFAEQKNWILFFDKADKLMEMNSEYALQNRWEINQEIRSYLLQRIEDFPGMIIMAITHPKDNPVKAFSTNFQSVLYFPMPDQDTRLSLWKQMIPDDWLQENREELLRTAAEAEISGGCIVNVIRRCALALYKTGEKQLTSDILLQALSIENQSSAFNSEKSNSKLSDQTP</sequence>
<dbReference type="AlphaFoldDB" id="A0AAU6WLU6"/>
<dbReference type="SMART" id="SM00382">
    <property type="entry name" value="AAA"/>
    <property type="match status" value="1"/>
</dbReference>
<comment type="similarity">
    <text evidence="1">Belongs to the AAA ATPase family.</text>
</comment>
<dbReference type="Gene3D" id="3.40.50.300">
    <property type="entry name" value="P-loop containing nucleotide triphosphate hydrolases"/>
    <property type="match status" value="1"/>
</dbReference>
<evidence type="ECO:0000313" key="6">
    <source>
        <dbReference type="Proteomes" id="UP001463665"/>
    </source>
</evidence>
<protein>
    <submittedName>
        <fullName evidence="5">ATP-binding protein</fullName>
    </submittedName>
</protein>
<dbReference type="GO" id="GO:0005524">
    <property type="term" value="F:ATP binding"/>
    <property type="evidence" value="ECO:0007669"/>
    <property type="project" value="UniProtKB-KW"/>
</dbReference>
<gene>
    <name evidence="5" type="ORF">AAFP95_17590</name>
</gene>
<dbReference type="InterPro" id="IPR003959">
    <property type="entry name" value="ATPase_AAA_core"/>
</dbReference>
<keyword evidence="6" id="KW-1185">Reference proteome</keyword>
<feature type="domain" description="AAA+ ATPase" evidence="4">
    <location>
        <begin position="221"/>
        <end position="355"/>
    </location>
</feature>
<keyword evidence="3 5" id="KW-0067">ATP-binding</keyword>
<evidence type="ECO:0000259" key="4">
    <source>
        <dbReference type="SMART" id="SM00382"/>
    </source>
</evidence>
<dbReference type="Pfam" id="PF00004">
    <property type="entry name" value="AAA"/>
    <property type="match status" value="1"/>
</dbReference>
<dbReference type="InterPro" id="IPR003593">
    <property type="entry name" value="AAA+_ATPase"/>
</dbReference>
<evidence type="ECO:0000256" key="3">
    <source>
        <dbReference type="ARBA" id="ARBA00022840"/>
    </source>
</evidence>
<dbReference type="GO" id="GO:0016887">
    <property type="term" value="F:ATP hydrolysis activity"/>
    <property type="evidence" value="ECO:0007669"/>
    <property type="project" value="InterPro"/>
</dbReference>
<keyword evidence="2" id="KW-0547">Nucleotide-binding</keyword>